<proteinExistence type="predicted"/>
<keyword evidence="2" id="KW-1185">Reference proteome</keyword>
<reference evidence="2" key="1">
    <citation type="journal article" date="2016" name="Nat. Biotechnol.">
        <title>Sequencing wild and cultivated cassava and related species reveals extensive interspecific hybridization and genetic diversity.</title>
        <authorList>
            <person name="Bredeson J.V."/>
            <person name="Lyons J.B."/>
            <person name="Prochnik S.E."/>
            <person name="Wu G.A."/>
            <person name="Ha C.M."/>
            <person name="Edsinger-Gonzales E."/>
            <person name="Grimwood J."/>
            <person name="Schmutz J."/>
            <person name="Rabbi I.Y."/>
            <person name="Egesi C."/>
            <person name="Nauluvula P."/>
            <person name="Lebot V."/>
            <person name="Ndunguru J."/>
            <person name="Mkamilo G."/>
            <person name="Bart R.S."/>
            <person name="Setter T.L."/>
            <person name="Gleadow R.M."/>
            <person name="Kulakow P."/>
            <person name="Ferguson M.E."/>
            <person name="Rounsley S."/>
            <person name="Rokhsar D.S."/>
        </authorList>
    </citation>
    <scope>NUCLEOTIDE SEQUENCE [LARGE SCALE GENOMIC DNA]</scope>
    <source>
        <strain evidence="2">cv. AM560-2</strain>
    </source>
</reference>
<evidence type="ECO:0000313" key="1">
    <source>
        <dbReference type="EMBL" id="KAG8634435.1"/>
    </source>
</evidence>
<dbReference type="Proteomes" id="UP000091857">
    <property type="component" value="Chromosome 17"/>
</dbReference>
<protein>
    <submittedName>
        <fullName evidence="1">Uncharacterized protein</fullName>
    </submittedName>
</protein>
<accession>A0ACB7G2L0</accession>
<name>A0ACB7G2L0_MANES</name>
<gene>
    <name evidence="1" type="ORF">MANES_17G038988v8</name>
</gene>
<comment type="caution">
    <text evidence="1">The sequence shown here is derived from an EMBL/GenBank/DDBJ whole genome shotgun (WGS) entry which is preliminary data.</text>
</comment>
<evidence type="ECO:0000313" key="2">
    <source>
        <dbReference type="Proteomes" id="UP000091857"/>
    </source>
</evidence>
<sequence length="108" mass="12659">MRKKIINTRIYRGSAISSLRPLLKVHLESSTPLSNLLWVKIKTLTILEQAFALYKSLFHSRTILCSMPHSQQQNLSTTFTHSEKPTNYNSKQAFKKLMLWLKVLRERE</sequence>
<organism evidence="1 2">
    <name type="scientific">Manihot esculenta</name>
    <name type="common">Cassava</name>
    <name type="synonym">Jatropha manihot</name>
    <dbReference type="NCBI Taxonomy" id="3983"/>
    <lineage>
        <taxon>Eukaryota</taxon>
        <taxon>Viridiplantae</taxon>
        <taxon>Streptophyta</taxon>
        <taxon>Embryophyta</taxon>
        <taxon>Tracheophyta</taxon>
        <taxon>Spermatophyta</taxon>
        <taxon>Magnoliopsida</taxon>
        <taxon>eudicotyledons</taxon>
        <taxon>Gunneridae</taxon>
        <taxon>Pentapetalae</taxon>
        <taxon>rosids</taxon>
        <taxon>fabids</taxon>
        <taxon>Malpighiales</taxon>
        <taxon>Euphorbiaceae</taxon>
        <taxon>Crotonoideae</taxon>
        <taxon>Manihoteae</taxon>
        <taxon>Manihot</taxon>
    </lineage>
</organism>
<dbReference type="EMBL" id="CM004403">
    <property type="protein sequence ID" value="KAG8634435.1"/>
    <property type="molecule type" value="Genomic_DNA"/>
</dbReference>